<dbReference type="OrthoDB" id="6614653at2759"/>
<dbReference type="GO" id="GO:0035515">
    <property type="term" value="F:oxidative RNA demethylase activity"/>
    <property type="evidence" value="ECO:0007669"/>
    <property type="project" value="TreeGrafter"/>
</dbReference>
<keyword evidence="3" id="KW-0223">Dioxygenase</keyword>
<dbReference type="GO" id="GO:0035513">
    <property type="term" value="P:oxidative RNA demethylation"/>
    <property type="evidence" value="ECO:0007669"/>
    <property type="project" value="TreeGrafter"/>
</dbReference>
<evidence type="ECO:0000256" key="4">
    <source>
        <dbReference type="ARBA" id="ARBA00023002"/>
    </source>
</evidence>
<keyword evidence="5 6" id="KW-0408">Iron</keyword>
<proteinExistence type="inferred from homology"/>
<dbReference type="SUPFAM" id="SSF51197">
    <property type="entry name" value="Clavaminate synthase-like"/>
    <property type="match status" value="2"/>
</dbReference>
<gene>
    <name evidence="8" type="ORF">Cgig2_018151</name>
</gene>
<comment type="cofactor">
    <cofactor evidence="6">
        <name>Fe(2+)</name>
        <dbReference type="ChEBI" id="CHEBI:29033"/>
    </cofactor>
    <text evidence="6">Binds 1 Fe(2+) ion per subunit.</text>
</comment>
<organism evidence="8 9">
    <name type="scientific">Carnegiea gigantea</name>
    <dbReference type="NCBI Taxonomy" id="171969"/>
    <lineage>
        <taxon>Eukaryota</taxon>
        <taxon>Viridiplantae</taxon>
        <taxon>Streptophyta</taxon>
        <taxon>Embryophyta</taxon>
        <taxon>Tracheophyta</taxon>
        <taxon>Spermatophyta</taxon>
        <taxon>Magnoliopsida</taxon>
        <taxon>eudicotyledons</taxon>
        <taxon>Gunneridae</taxon>
        <taxon>Pentapetalae</taxon>
        <taxon>Caryophyllales</taxon>
        <taxon>Cactineae</taxon>
        <taxon>Cactaceae</taxon>
        <taxon>Cactoideae</taxon>
        <taxon>Echinocereeae</taxon>
        <taxon>Carnegiea</taxon>
    </lineage>
</organism>
<keyword evidence="2 6" id="KW-0479">Metal-binding</keyword>
<evidence type="ECO:0000256" key="6">
    <source>
        <dbReference type="PIRSR" id="PIRSR604574-2"/>
    </source>
</evidence>
<dbReference type="PANTHER" id="PTHR16557:SF11">
    <property type="entry name" value="ALPHA-KETOGLUTARATE-DEPENDENT DIOXYGENASE ALKB"/>
    <property type="match status" value="1"/>
</dbReference>
<keyword evidence="4" id="KW-0560">Oxidoreductase</keyword>
<evidence type="ECO:0000256" key="2">
    <source>
        <dbReference type="ARBA" id="ARBA00022723"/>
    </source>
</evidence>
<dbReference type="Pfam" id="PF13532">
    <property type="entry name" value="2OG-FeII_Oxy_2"/>
    <property type="match status" value="1"/>
</dbReference>
<sequence length="367" mass="41310">MYGDGVAEDTDTERTAFRKAEKKYKLYYDQSSRKKKKPKPVDLSEVADFKSILDSFRRTGKTPDGVHIKLGDNLDSPVFGLDNHPGFYFIPEALSIEEQCQWIRECLTSFPQPPNRTNHNAFYGPIFDLFAAAQEGKVLVEEEDSPEELECLGSGHAQSWKLRDENPISLKGNGRKPILASVLLRKLRWSTLGLQFDWSKRNYDVSLPHNKIPEELCRLSKKLAVPAMPIGEVFRPEAAIVNYFGLGIKSFILYIPSLYLCAALIFIPISCKLDGPLSFSLGCKAIFLLGGKSRDDEPLAMFLRSGDAVLMAGEARECFHGVPRIFTDEEHSEIAALEKQLSVSSSDRCFLDYISSSRININIRQVF</sequence>
<dbReference type="GO" id="GO:0008198">
    <property type="term" value="F:ferrous iron binding"/>
    <property type="evidence" value="ECO:0007669"/>
    <property type="project" value="TreeGrafter"/>
</dbReference>
<dbReference type="GO" id="GO:0035516">
    <property type="term" value="F:broad specificity oxidative DNA demethylase activity"/>
    <property type="evidence" value="ECO:0007669"/>
    <property type="project" value="TreeGrafter"/>
</dbReference>
<accession>A0A9Q1KZS9</accession>
<reference evidence="8" key="1">
    <citation type="submission" date="2022-04" db="EMBL/GenBank/DDBJ databases">
        <title>Carnegiea gigantea Genome sequencing and assembly v2.</title>
        <authorList>
            <person name="Copetti D."/>
            <person name="Sanderson M.J."/>
            <person name="Burquez A."/>
            <person name="Wojciechowski M.F."/>
        </authorList>
    </citation>
    <scope>NUCLEOTIDE SEQUENCE</scope>
    <source>
        <strain evidence="8">SGP5-SGP5p</strain>
        <tissue evidence="8">Aerial part</tissue>
    </source>
</reference>
<dbReference type="Gene3D" id="2.60.120.590">
    <property type="entry name" value="Alpha-ketoglutarate-dependent dioxygenase AlkB-like"/>
    <property type="match status" value="2"/>
</dbReference>
<evidence type="ECO:0000256" key="3">
    <source>
        <dbReference type="ARBA" id="ARBA00022964"/>
    </source>
</evidence>
<dbReference type="Proteomes" id="UP001153076">
    <property type="component" value="Unassembled WGS sequence"/>
</dbReference>
<dbReference type="InterPro" id="IPR037151">
    <property type="entry name" value="AlkB-like_sf"/>
</dbReference>
<feature type="domain" description="Alpha-ketoglutarate-dependent dioxygenase AlkB-like" evidence="7">
    <location>
        <begin position="277"/>
        <end position="364"/>
    </location>
</feature>
<feature type="binding site" evidence="6">
    <location>
        <position position="320"/>
    </location>
    <ligand>
        <name>Fe cation</name>
        <dbReference type="ChEBI" id="CHEBI:24875"/>
        <note>catalytic</note>
    </ligand>
</feature>
<evidence type="ECO:0000313" key="8">
    <source>
        <dbReference type="EMBL" id="KAJ8451517.1"/>
    </source>
</evidence>
<evidence type="ECO:0000256" key="1">
    <source>
        <dbReference type="ARBA" id="ARBA00007879"/>
    </source>
</evidence>
<dbReference type="PANTHER" id="PTHR16557">
    <property type="entry name" value="ALKYLATED DNA REPAIR PROTEIN ALKB-RELATED"/>
    <property type="match status" value="1"/>
</dbReference>
<evidence type="ECO:0000256" key="5">
    <source>
        <dbReference type="ARBA" id="ARBA00023004"/>
    </source>
</evidence>
<dbReference type="AlphaFoldDB" id="A0A9Q1KZS9"/>
<comment type="similarity">
    <text evidence="1">Belongs to the alkB family.</text>
</comment>
<protein>
    <recommendedName>
        <fullName evidence="7">Alpha-ketoglutarate-dependent dioxygenase AlkB-like domain-containing protein</fullName>
    </recommendedName>
</protein>
<dbReference type="InterPro" id="IPR004574">
    <property type="entry name" value="Alkb"/>
</dbReference>
<evidence type="ECO:0000313" key="9">
    <source>
        <dbReference type="Proteomes" id="UP001153076"/>
    </source>
</evidence>
<dbReference type="EMBL" id="JAKOGI010000008">
    <property type="protein sequence ID" value="KAJ8451517.1"/>
    <property type="molecule type" value="Genomic_DNA"/>
</dbReference>
<name>A0A9Q1KZS9_9CARY</name>
<dbReference type="GO" id="GO:0005737">
    <property type="term" value="C:cytoplasm"/>
    <property type="evidence" value="ECO:0007669"/>
    <property type="project" value="TreeGrafter"/>
</dbReference>
<dbReference type="InterPro" id="IPR027450">
    <property type="entry name" value="AlkB-like"/>
</dbReference>
<comment type="caution">
    <text evidence="8">The sequence shown here is derived from an EMBL/GenBank/DDBJ whole genome shotgun (WGS) entry which is preliminary data.</text>
</comment>
<keyword evidence="9" id="KW-1185">Reference proteome</keyword>
<evidence type="ECO:0000259" key="7">
    <source>
        <dbReference type="Pfam" id="PF13532"/>
    </source>
</evidence>